<feature type="domain" description="Ribosomal RNA-processing protein 14/surfeit locus protein 6 C-terminal" evidence="5">
    <location>
        <begin position="326"/>
        <end position="523"/>
    </location>
</feature>
<evidence type="ECO:0008006" key="9">
    <source>
        <dbReference type="Google" id="ProtNLM"/>
    </source>
</evidence>
<dbReference type="Pfam" id="PF15459">
    <property type="entry name" value="RRP14"/>
    <property type="match status" value="1"/>
</dbReference>
<feature type="compositionally biased region" description="Basic and acidic residues" evidence="4">
    <location>
        <begin position="482"/>
        <end position="520"/>
    </location>
</feature>
<accession>A0A6A6FJW7</accession>
<comment type="subcellular location">
    <subcellularLocation>
        <location evidence="1">Nucleus</location>
    </subcellularLocation>
</comment>
<evidence type="ECO:0000256" key="1">
    <source>
        <dbReference type="ARBA" id="ARBA00004123"/>
    </source>
</evidence>
<dbReference type="GO" id="GO:0005730">
    <property type="term" value="C:nucleolus"/>
    <property type="evidence" value="ECO:0007669"/>
    <property type="project" value="TreeGrafter"/>
</dbReference>
<feature type="region of interest" description="Disordered" evidence="4">
    <location>
        <begin position="475"/>
        <end position="551"/>
    </location>
</feature>
<evidence type="ECO:0000256" key="3">
    <source>
        <dbReference type="ARBA" id="ARBA00023242"/>
    </source>
</evidence>
<reference evidence="7" key="1">
    <citation type="journal article" date="2020" name="Stud. Mycol.">
        <title>101 Dothideomycetes genomes: a test case for predicting lifestyles and emergence of pathogens.</title>
        <authorList>
            <person name="Haridas S."/>
            <person name="Albert R."/>
            <person name="Binder M."/>
            <person name="Bloem J."/>
            <person name="Labutti K."/>
            <person name="Salamov A."/>
            <person name="Andreopoulos B."/>
            <person name="Baker S."/>
            <person name="Barry K."/>
            <person name="Bills G."/>
            <person name="Bluhm B."/>
            <person name="Cannon C."/>
            <person name="Castanera R."/>
            <person name="Culley D."/>
            <person name="Daum C."/>
            <person name="Ezra D."/>
            <person name="Gonzalez J."/>
            <person name="Henrissat B."/>
            <person name="Kuo A."/>
            <person name="Liang C."/>
            <person name="Lipzen A."/>
            <person name="Lutzoni F."/>
            <person name="Magnuson J."/>
            <person name="Mondo S."/>
            <person name="Nolan M."/>
            <person name="Ohm R."/>
            <person name="Pangilinan J."/>
            <person name="Park H.-J."/>
            <person name="Ramirez L."/>
            <person name="Alfaro M."/>
            <person name="Sun H."/>
            <person name="Tritt A."/>
            <person name="Yoshinaga Y."/>
            <person name="Zwiers L.-H."/>
            <person name="Turgeon B."/>
            <person name="Goodwin S."/>
            <person name="Spatafora J."/>
            <person name="Crous P."/>
            <person name="Grigoriev I."/>
        </authorList>
    </citation>
    <scope>NUCLEOTIDE SEQUENCE</scope>
    <source>
        <strain evidence="7">SCOH1-5</strain>
    </source>
</reference>
<dbReference type="EMBL" id="ML992670">
    <property type="protein sequence ID" value="KAF2213693.1"/>
    <property type="molecule type" value="Genomic_DNA"/>
</dbReference>
<keyword evidence="3" id="KW-0539">Nucleus</keyword>
<comment type="similarity">
    <text evidence="2">Belongs to the SURF6 family.</text>
</comment>
<protein>
    <recommendedName>
        <fullName evidence="9">Ribosomal RNA-processing protein 14/surfeit locus protein 6 C-terminal domain-containing protein</fullName>
    </recommendedName>
</protein>
<name>A0A6A6FJW7_9PEZI</name>
<dbReference type="InterPro" id="IPR007019">
    <property type="entry name" value="SURF6"/>
</dbReference>
<dbReference type="PANTHER" id="PTHR14369:SF0">
    <property type="entry name" value="SURFEIT LOCUS PROTEIN 6"/>
    <property type="match status" value="1"/>
</dbReference>
<evidence type="ECO:0000259" key="6">
    <source>
        <dbReference type="Pfam" id="PF15459"/>
    </source>
</evidence>
<dbReference type="OrthoDB" id="444809at2759"/>
<feature type="compositionally biased region" description="Basic and acidic residues" evidence="4">
    <location>
        <begin position="309"/>
        <end position="339"/>
    </location>
</feature>
<feature type="compositionally biased region" description="Basic and acidic residues" evidence="4">
    <location>
        <begin position="101"/>
        <end position="132"/>
    </location>
</feature>
<feature type="compositionally biased region" description="Low complexity" evidence="4">
    <location>
        <begin position="227"/>
        <end position="238"/>
    </location>
</feature>
<organism evidence="7 8">
    <name type="scientific">Cercospora zeae-maydis SCOH1-5</name>
    <dbReference type="NCBI Taxonomy" id="717836"/>
    <lineage>
        <taxon>Eukaryota</taxon>
        <taxon>Fungi</taxon>
        <taxon>Dikarya</taxon>
        <taxon>Ascomycota</taxon>
        <taxon>Pezizomycotina</taxon>
        <taxon>Dothideomycetes</taxon>
        <taxon>Dothideomycetidae</taxon>
        <taxon>Mycosphaerellales</taxon>
        <taxon>Mycosphaerellaceae</taxon>
        <taxon>Cercospora</taxon>
    </lineage>
</organism>
<sequence>MADEQQNDVLDGLEERLQSHSKAFESLLALTPARDYYGAQIEDGLNPDEQWNRKKQTKEQKRAAKKAKLDPANQKSALDIMKEREKKRKRELGLDDEDQEGEAKDTDADAGNKRQKKDEIDPEVRRKQVAEKRKAKRQAKKAKIDAKIEKIKAKREAKMEQSRVDEAEEHKANGGASDSEDEDQDDHEDATENDTADLAKVDFTGLTGSEDEGEDEEDEEDEIAEASSTPTSPNVNSPAFDVATNLSEASSSSSVDPQPAPTQIALPAFDPSTVAAEIPSGTSSPKIQLPNVDQAELQARLRKRIEELRAKRKADGVDGKPAKSRQELLDQRRKKEEQRKAHKKELRQKAKEEEARKREEQLRGSGSPAADIFSGRNSPRPRSPAENSFAFSKLAFEDGSAADAGLSTLKDAIKKKGPQDPKTALLAAQKKEARLAGLDPAKKADIAEKDMWLNAKKRAHGERIRDDTSLLKKALKRKEKAKNKSEQEWNERKEAVVKGKEMKQKKREANLAKRKEEKGSKSGKKKGGKPGGKPGGAKKKARAGFEGRFKA</sequence>
<dbReference type="InterPro" id="IPR029190">
    <property type="entry name" value="Rrp14/SURF6_C"/>
</dbReference>
<evidence type="ECO:0000256" key="4">
    <source>
        <dbReference type="SAM" id="MobiDB-lite"/>
    </source>
</evidence>
<feature type="region of interest" description="Disordered" evidence="4">
    <location>
        <begin position="309"/>
        <end position="386"/>
    </location>
</feature>
<evidence type="ECO:0000313" key="8">
    <source>
        <dbReference type="Proteomes" id="UP000799539"/>
    </source>
</evidence>
<dbReference type="GO" id="GO:0003723">
    <property type="term" value="F:RNA binding"/>
    <property type="evidence" value="ECO:0007669"/>
    <property type="project" value="TreeGrafter"/>
</dbReference>
<dbReference type="Proteomes" id="UP000799539">
    <property type="component" value="Unassembled WGS sequence"/>
</dbReference>
<evidence type="ECO:0000313" key="7">
    <source>
        <dbReference type="EMBL" id="KAF2213693.1"/>
    </source>
</evidence>
<feature type="region of interest" description="Disordered" evidence="4">
    <location>
        <begin position="41"/>
        <end position="295"/>
    </location>
</feature>
<feature type="compositionally biased region" description="Acidic residues" evidence="4">
    <location>
        <begin position="209"/>
        <end position="224"/>
    </location>
</feature>
<proteinExistence type="inferred from homology"/>
<feature type="compositionally biased region" description="Acidic residues" evidence="4">
    <location>
        <begin position="178"/>
        <end position="195"/>
    </location>
</feature>
<feature type="domain" description="Ribosomal RNA-processing protein 14 N-terminal" evidence="6">
    <location>
        <begin position="16"/>
        <end position="72"/>
    </location>
</feature>
<evidence type="ECO:0000256" key="2">
    <source>
        <dbReference type="ARBA" id="ARBA00005904"/>
    </source>
</evidence>
<feature type="compositionally biased region" description="Basic and acidic residues" evidence="4">
    <location>
        <begin position="347"/>
        <end position="362"/>
    </location>
</feature>
<dbReference type="PANTHER" id="PTHR14369">
    <property type="entry name" value="SURFEIT LOCUS PROTEIN 6"/>
    <property type="match status" value="1"/>
</dbReference>
<dbReference type="GO" id="GO:0042273">
    <property type="term" value="P:ribosomal large subunit biogenesis"/>
    <property type="evidence" value="ECO:0007669"/>
    <property type="project" value="TreeGrafter"/>
</dbReference>
<evidence type="ECO:0000259" key="5">
    <source>
        <dbReference type="Pfam" id="PF04935"/>
    </source>
</evidence>
<dbReference type="AlphaFoldDB" id="A0A6A6FJW7"/>
<feature type="compositionally biased region" description="Basic and acidic residues" evidence="4">
    <location>
        <begin position="142"/>
        <end position="172"/>
    </location>
</feature>
<gene>
    <name evidence="7" type="ORF">CERZMDRAFT_67137</name>
</gene>
<dbReference type="GO" id="GO:0003677">
    <property type="term" value="F:DNA binding"/>
    <property type="evidence" value="ECO:0007669"/>
    <property type="project" value="TreeGrafter"/>
</dbReference>
<keyword evidence="8" id="KW-1185">Reference proteome</keyword>
<dbReference type="GO" id="GO:0042274">
    <property type="term" value="P:ribosomal small subunit biogenesis"/>
    <property type="evidence" value="ECO:0007669"/>
    <property type="project" value="TreeGrafter"/>
</dbReference>
<dbReference type="Pfam" id="PF04935">
    <property type="entry name" value="SURF6"/>
    <property type="match status" value="1"/>
</dbReference>
<dbReference type="InterPro" id="IPR029188">
    <property type="entry name" value="Rrp14_N"/>
</dbReference>